<reference evidence="2 3" key="1">
    <citation type="submission" date="2020-02" db="EMBL/GenBank/DDBJ databases">
        <title>Balneolaceae bacterium YR4-1, complete genome.</title>
        <authorList>
            <person name="Li Y."/>
            <person name="Wu S."/>
        </authorList>
    </citation>
    <scope>NUCLEOTIDE SEQUENCE [LARGE SCALE GENOMIC DNA]</scope>
    <source>
        <strain evidence="2 3">YR4-1</strain>
    </source>
</reference>
<dbReference type="AlphaFoldDB" id="A0A6M1SX24"/>
<keyword evidence="3" id="KW-1185">Reference proteome</keyword>
<evidence type="ECO:0000313" key="3">
    <source>
        <dbReference type="Proteomes" id="UP000473278"/>
    </source>
</evidence>
<keyword evidence="1" id="KW-0812">Transmembrane</keyword>
<feature type="transmembrane region" description="Helical" evidence="1">
    <location>
        <begin position="14"/>
        <end position="44"/>
    </location>
</feature>
<name>A0A6M1SX24_9BACT</name>
<evidence type="ECO:0000313" key="2">
    <source>
        <dbReference type="EMBL" id="NGP77522.1"/>
    </source>
</evidence>
<proteinExistence type="predicted"/>
<gene>
    <name evidence="2" type="ORF">G3570_12815</name>
</gene>
<keyword evidence="1" id="KW-0472">Membrane</keyword>
<evidence type="ECO:0000256" key="1">
    <source>
        <dbReference type="SAM" id="Phobius"/>
    </source>
</evidence>
<evidence type="ECO:0008006" key="4">
    <source>
        <dbReference type="Google" id="ProtNLM"/>
    </source>
</evidence>
<comment type="caution">
    <text evidence="2">The sequence shown here is derived from an EMBL/GenBank/DDBJ whole genome shotgun (WGS) entry which is preliminary data.</text>
</comment>
<dbReference type="Proteomes" id="UP000473278">
    <property type="component" value="Unassembled WGS sequence"/>
</dbReference>
<sequence>MSLNNFRNWHFSRWIVLLAGLFFSGQAIYFLDAVPALLGLFLLYQSITGKGCLVYGSCIANMETEEIQNKDDRKLKNIEYSTIEEN</sequence>
<organism evidence="2 3">
    <name type="scientific">Halalkalibaculum roseum</name>
    <dbReference type="NCBI Taxonomy" id="2709311"/>
    <lineage>
        <taxon>Bacteria</taxon>
        <taxon>Pseudomonadati</taxon>
        <taxon>Balneolota</taxon>
        <taxon>Balneolia</taxon>
        <taxon>Balneolales</taxon>
        <taxon>Balneolaceae</taxon>
        <taxon>Halalkalibaculum</taxon>
    </lineage>
</organism>
<dbReference type="EMBL" id="JAALLT010000004">
    <property type="protein sequence ID" value="NGP77522.1"/>
    <property type="molecule type" value="Genomic_DNA"/>
</dbReference>
<dbReference type="RefSeq" id="WP_165143002.1">
    <property type="nucleotide sequence ID" value="NZ_JAALLT010000004.1"/>
</dbReference>
<protein>
    <recommendedName>
        <fullName evidence="4">DUF2892 domain-containing protein</fullName>
    </recommendedName>
</protein>
<keyword evidence="1" id="KW-1133">Transmembrane helix</keyword>
<accession>A0A6M1SX24</accession>